<organism evidence="1">
    <name type="scientific">Nothobranchius kuhntae</name>
    <name type="common">Beira killifish</name>
    <dbReference type="NCBI Taxonomy" id="321403"/>
    <lineage>
        <taxon>Eukaryota</taxon>
        <taxon>Metazoa</taxon>
        <taxon>Chordata</taxon>
        <taxon>Craniata</taxon>
        <taxon>Vertebrata</taxon>
        <taxon>Euteleostomi</taxon>
        <taxon>Actinopterygii</taxon>
        <taxon>Neopterygii</taxon>
        <taxon>Teleostei</taxon>
        <taxon>Neoteleostei</taxon>
        <taxon>Acanthomorphata</taxon>
        <taxon>Ovalentaria</taxon>
        <taxon>Atherinomorphae</taxon>
        <taxon>Cyprinodontiformes</taxon>
        <taxon>Nothobranchiidae</taxon>
        <taxon>Nothobranchius</taxon>
    </lineage>
</organism>
<feature type="non-terminal residue" evidence="1">
    <location>
        <position position="1"/>
    </location>
</feature>
<dbReference type="AlphaFoldDB" id="A0A1A8JI15"/>
<protein>
    <submittedName>
        <fullName evidence="1">Uncharacterized protein</fullName>
    </submittedName>
</protein>
<dbReference type="EMBL" id="HAED01022646">
    <property type="protein sequence ID" value="SBR09408.1"/>
    <property type="molecule type" value="Transcribed_RNA"/>
</dbReference>
<gene>
    <name evidence="1" type="primary">Nfu_g_1_024396</name>
</gene>
<proteinExistence type="predicted"/>
<evidence type="ECO:0000313" key="1">
    <source>
        <dbReference type="EMBL" id="SBR09408.1"/>
    </source>
</evidence>
<name>A0A1A8JI15_NOTKU</name>
<sequence length="84" mass="9796">VLVILSKNMDFLFLTEVWQQTSDFSGLTELCQSEYSFLSQFRHRPLCHELLLPHGLPQLYSTCFWPYTHLGAHAGPRFYPGFKC</sequence>
<accession>A0A1A8JI15</accession>
<feature type="non-terminal residue" evidence="1">
    <location>
        <position position="84"/>
    </location>
</feature>
<reference evidence="1" key="2">
    <citation type="submission" date="2016-06" db="EMBL/GenBank/DDBJ databases">
        <title>The genome of a short-lived fish provides insights into sex chromosome evolution and the genetic control of aging.</title>
        <authorList>
            <person name="Reichwald K."/>
            <person name="Felder M."/>
            <person name="Petzold A."/>
            <person name="Koch P."/>
            <person name="Groth M."/>
            <person name="Platzer M."/>
        </authorList>
    </citation>
    <scope>NUCLEOTIDE SEQUENCE</scope>
    <source>
        <tissue evidence="1">Brain</tissue>
    </source>
</reference>
<reference evidence="1" key="1">
    <citation type="submission" date="2016-05" db="EMBL/GenBank/DDBJ databases">
        <authorList>
            <person name="Lavstsen T."/>
            <person name="Jespersen J.S."/>
        </authorList>
    </citation>
    <scope>NUCLEOTIDE SEQUENCE</scope>
    <source>
        <tissue evidence="1">Brain</tissue>
    </source>
</reference>